<dbReference type="Pfam" id="PF07374">
    <property type="entry name" value="DUF1492"/>
    <property type="match status" value="1"/>
</dbReference>
<dbReference type="SUPFAM" id="SSF88659">
    <property type="entry name" value="Sigma3 and sigma4 domains of RNA polymerase sigma factors"/>
    <property type="match status" value="1"/>
</dbReference>
<sequence>MNLKQRLNRLKNFDLDMRTLKNELIVLESSILKGKVLSHDLIRTKRGNKVEDVNINIIDKSDQIYRELVQLLDNRTETVNAIERLEDTKEVLVLRFFYIHGYSKERTARELNCSVTTINRIKSSAIRNLEAILAPVVK</sequence>
<dbReference type="InterPro" id="IPR010861">
    <property type="entry name" value="DUF1492"/>
</dbReference>
<dbReference type="InterPro" id="IPR013324">
    <property type="entry name" value="RNA_pol_sigma_r3/r4-like"/>
</dbReference>
<dbReference type="Proteomes" id="UP000001502">
    <property type="component" value="Chromosome"/>
</dbReference>
<protein>
    <submittedName>
        <fullName evidence="1">Uncharacterized protein</fullName>
    </submittedName>
</protein>
<dbReference type="AlphaFoldDB" id="F8DJG3"/>
<dbReference type="HOGENOM" id="CLU_153275_0_0_9"/>
<evidence type="ECO:0000313" key="1">
    <source>
        <dbReference type="EMBL" id="AEH56024.1"/>
    </source>
</evidence>
<dbReference type="RefSeq" id="WP_013903983.1">
    <property type="nucleotide sequence ID" value="NC_015678.1"/>
</dbReference>
<dbReference type="KEGG" id="scp:HMPREF0833_10993"/>
<name>F8DJG3_STREP</name>
<dbReference type="GeneID" id="10835493"/>
<proteinExistence type="predicted"/>
<accession>F8DJG3</accession>
<gene>
    <name evidence="1" type="ordered locus">HMPREF0833_10993</name>
</gene>
<dbReference type="EMBL" id="CP002843">
    <property type="protein sequence ID" value="AEH56024.1"/>
    <property type="molecule type" value="Genomic_DNA"/>
</dbReference>
<dbReference type="Gene3D" id="1.10.10.10">
    <property type="entry name" value="Winged helix-like DNA-binding domain superfamily/Winged helix DNA-binding domain"/>
    <property type="match status" value="1"/>
</dbReference>
<evidence type="ECO:0000313" key="2">
    <source>
        <dbReference type="Proteomes" id="UP000001502"/>
    </source>
</evidence>
<reference evidence="2" key="1">
    <citation type="submission" date="2011-06" db="EMBL/GenBank/DDBJ databases">
        <title>Complete sequence of Streptococcus parasanguinis strain ATCC 15912.</title>
        <authorList>
            <person name="Muzny D."/>
            <person name="Qin X."/>
            <person name="Buhay C."/>
            <person name="Dugan-Rocha S."/>
            <person name="Ding Y."/>
            <person name="Chen G."/>
            <person name="Hawes A."/>
            <person name="Holder M."/>
            <person name="Jhangiani S."/>
            <person name="Johnson A."/>
            <person name="Khan Z."/>
            <person name="Li Z."/>
            <person name="Liu W."/>
            <person name="Liu X."/>
            <person name="Perez L."/>
            <person name="Shen H."/>
            <person name="Wang Q."/>
            <person name="Watt J."/>
            <person name="Xi L."/>
            <person name="Xin Y."/>
            <person name="Zhou J."/>
            <person name="Deng J."/>
            <person name="Jiang H."/>
            <person name="Liu Y."/>
            <person name="Qu J."/>
            <person name="Song X.-Z."/>
            <person name="Zhang L."/>
            <person name="Villasana D."/>
            <person name="Johnson A."/>
            <person name="Liu J."/>
            <person name="Liyanage D."/>
            <person name="Lorensuhewa L."/>
            <person name="Robinson T."/>
            <person name="Song A."/>
            <person name="Song B.-B."/>
            <person name="Dinh H."/>
            <person name="Thornton R."/>
            <person name="Coyle M."/>
            <person name="Francisco L."/>
            <person name="Jackson L."/>
            <person name="Javaid M."/>
            <person name="Korchina V."/>
            <person name="Kovar C."/>
            <person name="Mata R."/>
            <person name="Mathew T."/>
            <person name="Ngo R."/>
            <person name="Nguyen L."/>
            <person name="Nguyen N."/>
            <person name="Okwuonu G."/>
            <person name="Ongeri F."/>
            <person name="Pham C."/>
            <person name="Simmons D."/>
            <person name="Wilczek-Boney K."/>
            <person name="Hale W."/>
            <person name="Jakkamsetti A."/>
            <person name="Pham P."/>
            <person name="Ruth R."/>
            <person name="San Lucas F."/>
            <person name="Warren J."/>
            <person name="Zhang J."/>
            <person name="Zhao Z."/>
            <person name="Zhou C."/>
            <person name="Zhu D."/>
            <person name="Lee S."/>
            <person name="Bess C."/>
            <person name="Blankenburg K."/>
            <person name="Forbes L."/>
            <person name="Fu Q."/>
            <person name="Gubbala S."/>
            <person name="Hirani K."/>
            <person name="Jayaseelan J.C."/>
            <person name="Lara F."/>
            <person name="Munidasa M."/>
            <person name="Palculict T."/>
            <person name="Patil S."/>
            <person name="Pu L.-L."/>
            <person name="Saada N."/>
            <person name="Tang L."/>
            <person name="Weissenberger G."/>
            <person name="Zhu Y."/>
            <person name="Hemphill L."/>
            <person name="Shang Y."/>
            <person name="Youmans B."/>
            <person name="Ayvaz T."/>
            <person name="Ross M."/>
            <person name="Santibanez J."/>
            <person name="Aqrawi P."/>
            <person name="Gross S."/>
            <person name="Joshi V."/>
            <person name="Fowler G."/>
            <person name="Nazareth L."/>
            <person name="Reid J."/>
            <person name="Worley K."/>
            <person name="Petrosino J."/>
            <person name="Highlander S."/>
            <person name="Gibbs R."/>
        </authorList>
    </citation>
    <scope>NUCLEOTIDE SEQUENCE [LARGE SCALE GENOMIC DNA]</scope>
    <source>
        <strain evidence="2">ATCC 15912 / DSM 6778 / CIP 104372 / LMG 14537</strain>
    </source>
</reference>
<organism evidence="1 2">
    <name type="scientific">Streptococcus parasanguinis (strain ATCC 15912 / DSM 6778 / CIP 104372 / LMG 14537)</name>
    <dbReference type="NCBI Taxonomy" id="760570"/>
    <lineage>
        <taxon>Bacteria</taxon>
        <taxon>Bacillati</taxon>
        <taxon>Bacillota</taxon>
        <taxon>Bacilli</taxon>
        <taxon>Lactobacillales</taxon>
        <taxon>Streptococcaceae</taxon>
        <taxon>Streptococcus</taxon>
    </lineage>
</organism>
<dbReference type="InterPro" id="IPR036388">
    <property type="entry name" value="WH-like_DNA-bd_sf"/>
</dbReference>